<evidence type="ECO:0000256" key="2">
    <source>
        <dbReference type="SAM" id="SignalP"/>
    </source>
</evidence>
<comment type="caution">
    <text evidence="3">The sequence shown here is derived from an EMBL/GenBank/DDBJ whole genome shotgun (WGS) entry which is preliminary data.</text>
</comment>
<dbReference type="Proteomes" id="UP000188532">
    <property type="component" value="Unassembled WGS sequence"/>
</dbReference>
<feature type="region of interest" description="Disordered" evidence="1">
    <location>
        <begin position="35"/>
        <end position="60"/>
    </location>
</feature>
<evidence type="ECO:0000313" key="4">
    <source>
        <dbReference type="Proteomes" id="UP000188532"/>
    </source>
</evidence>
<gene>
    <name evidence="3" type="ORF">BZL29_2971</name>
</gene>
<proteinExistence type="predicted"/>
<evidence type="ECO:0000313" key="3">
    <source>
        <dbReference type="EMBL" id="OOK76945.1"/>
    </source>
</evidence>
<evidence type="ECO:0000256" key="1">
    <source>
        <dbReference type="SAM" id="MobiDB-lite"/>
    </source>
</evidence>
<accession>A0A1V3XCK5</accession>
<protein>
    <submittedName>
        <fullName evidence="3">Uncharacterized protein</fullName>
    </submittedName>
</protein>
<name>A0A1V3XCK5_MYCKA</name>
<reference evidence="3 4" key="1">
    <citation type="submission" date="2017-02" db="EMBL/GenBank/DDBJ databases">
        <title>Complete genome sequences of Mycobacterium kansasii strains isolated from rhesus macaques.</title>
        <authorList>
            <person name="Panda A."/>
            <person name="Nagaraj S."/>
            <person name="Zhao X."/>
            <person name="Tettelin H."/>
            <person name="Detolla L.J."/>
        </authorList>
    </citation>
    <scope>NUCLEOTIDE SEQUENCE [LARGE SCALE GENOMIC DNA]</scope>
    <source>
        <strain evidence="3 4">11-3469</strain>
    </source>
</reference>
<organism evidence="3 4">
    <name type="scientific">Mycobacterium kansasii</name>
    <dbReference type="NCBI Taxonomy" id="1768"/>
    <lineage>
        <taxon>Bacteria</taxon>
        <taxon>Bacillati</taxon>
        <taxon>Actinomycetota</taxon>
        <taxon>Actinomycetes</taxon>
        <taxon>Mycobacteriales</taxon>
        <taxon>Mycobacteriaceae</taxon>
        <taxon>Mycobacterium</taxon>
    </lineage>
</organism>
<sequence length="60" mass="6250">MVVAAAASLAALIAAPMRATSEAADAIMSGSATRNDIPATTTLPCPFGRHRRRPRWLDGS</sequence>
<keyword evidence="2" id="KW-0732">Signal</keyword>
<dbReference type="EMBL" id="MVBN01000003">
    <property type="protein sequence ID" value="OOK76945.1"/>
    <property type="molecule type" value="Genomic_DNA"/>
</dbReference>
<feature type="signal peptide" evidence="2">
    <location>
        <begin position="1"/>
        <end position="19"/>
    </location>
</feature>
<feature type="chain" id="PRO_5038960219" evidence="2">
    <location>
        <begin position="20"/>
        <end position="60"/>
    </location>
</feature>
<dbReference type="AlphaFoldDB" id="A0A1V3XCK5"/>